<comment type="similarity">
    <text evidence="3 7">Belongs to the glycosyl hydrolase 47 family.</text>
</comment>
<sequence>MLLDRRMRRLFLVAFAFAFFIFLLNPSARRRSFYRPISDTPSPSKGPTTSSSTTSSSPEEPPDSPPPQNHHLPPIRFHPSSFSWSTAKQHHPVPLKHKLPQKGSHSSSLPPPLQPIQFFFPPGYKPTNLTLSRCAAVKSAFLKSWSSYKHHAWLSDELSPVSGHGKTTFGGWAATLVDSLDTLWIMDLKTEFYLAAAAACKIDFAKSPDTSLNWALLEKAGELGDMLYMAFDTPNRLPPFWLDFQKAKHGGLRAGTNEPSATAASLTLEFTRLAQLTGEERYYDAVGRVVDFLEGTQGRTKLPGMWPRMVNYRDGTADADGVFSLGALADSLYEYLPKMAALLGRRRPGRLERMWKEAMGVVEGNLIFKPMLGEEDLDEMGEQWDILAAFDLFCGGMFGLGGRLFGNKEHVKIGEQLARGCAWAYGAFPTGLMPEIFDLIPCEGDWRDGPCKFDEDRWRKDGNKKLKKPFKSARDARYILRPEAIESLFVMFRITGKKELQELAWEMFQSVVKSTETELGFSAIGDVTVQGPTKKLDSMESFWLAETLKYFYLIFSPPDLISLDEFVLNTEAHPFRRDSSGFITRGFPDEPPLPKRRKKKPGVP</sequence>
<dbReference type="Pfam" id="PF01532">
    <property type="entry name" value="Glyco_hydro_47"/>
    <property type="match status" value="2"/>
</dbReference>
<comment type="cofactor">
    <cofactor evidence="1 6">
        <name>Ca(2+)</name>
        <dbReference type="ChEBI" id="CHEBI:29108"/>
    </cofactor>
</comment>
<feature type="binding site" evidence="6">
    <location>
        <position position="570"/>
    </location>
    <ligand>
        <name>Ca(2+)</name>
        <dbReference type="ChEBI" id="CHEBI:29108"/>
    </ligand>
</feature>
<dbReference type="Gene3D" id="1.50.10.10">
    <property type="match status" value="2"/>
</dbReference>
<reference evidence="9" key="1">
    <citation type="submission" date="2023-06" db="EMBL/GenBank/DDBJ databases">
        <title>Genome-scale phylogeny and comparative genomics of the fungal order Sordariales.</title>
        <authorList>
            <consortium name="Lawrence Berkeley National Laboratory"/>
            <person name="Hensen N."/>
            <person name="Bonometti L."/>
            <person name="Westerberg I."/>
            <person name="Brannstrom I.O."/>
            <person name="Guillou S."/>
            <person name="Cros-Aarteil S."/>
            <person name="Calhoun S."/>
            <person name="Haridas S."/>
            <person name="Kuo A."/>
            <person name="Mondo S."/>
            <person name="Pangilinan J."/>
            <person name="Riley R."/>
            <person name="Labutti K."/>
            <person name="Andreopoulos B."/>
            <person name="Lipzen A."/>
            <person name="Chen C."/>
            <person name="Yanf M."/>
            <person name="Daum C."/>
            <person name="Ng V."/>
            <person name="Clum A."/>
            <person name="Steindorff A."/>
            <person name="Ohm R."/>
            <person name="Martin F."/>
            <person name="Silar P."/>
            <person name="Natvig D."/>
            <person name="Lalanne C."/>
            <person name="Gautier V."/>
            <person name="Ament-Velasquez S.L."/>
            <person name="Kruys A."/>
            <person name="Hutchinson M.I."/>
            <person name="Powell A.J."/>
            <person name="Barry K."/>
            <person name="Miller A.N."/>
            <person name="Grigoriev I.V."/>
            <person name="Debuchy R."/>
            <person name="Gladieux P."/>
            <person name="Thoren M.H."/>
            <person name="Johannesson H."/>
        </authorList>
    </citation>
    <scope>NUCLEOTIDE SEQUENCE</scope>
    <source>
        <strain evidence="9">CBS 540.89</strain>
    </source>
</reference>
<keyword evidence="10" id="KW-1185">Reference proteome</keyword>
<evidence type="ECO:0000256" key="1">
    <source>
        <dbReference type="ARBA" id="ARBA00001913"/>
    </source>
</evidence>
<keyword evidence="6" id="KW-0106">Calcium</keyword>
<evidence type="ECO:0000256" key="5">
    <source>
        <dbReference type="ARBA" id="ARBA00023157"/>
    </source>
</evidence>
<dbReference type="GO" id="GO:0005783">
    <property type="term" value="C:endoplasmic reticulum"/>
    <property type="evidence" value="ECO:0007669"/>
    <property type="project" value="TreeGrafter"/>
</dbReference>
<evidence type="ECO:0000313" key="10">
    <source>
        <dbReference type="Proteomes" id="UP001172159"/>
    </source>
</evidence>
<evidence type="ECO:0000256" key="4">
    <source>
        <dbReference type="ARBA" id="ARBA00022801"/>
    </source>
</evidence>
<dbReference type="PANTHER" id="PTHR11742:SF89">
    <property type="entry name" value="ALPHA-1,2-MANNOSIDASE"/>
    <property type="match status" value="1"/>
</dbReference>
<dbReference type="GO" id="GO:0005975">
    <property type="term" value="P:carbohydrate metabolic process"/>
    <property type="evidence" value="ECO:0007669"/>
    <property type="project" value="InterPro"/>
</dbReference>
<feature type="region of interest" description="Disordered" evidence="8">
    <location>
        <begin position="582"/>
        <end position="604"/>
    </location>
</feature>
<keyword evidence="5" id="KW-1015">Disulfide bond</keyword>
<evidence type="ECO:0000256" key="6">
    <source>
        <dbReference type="PIRSR" id="PIRSR601382-2"/>
    </source>
</evidence>
<evidence type="ECO:0000313" key="9">
    <source>
        <dbReference type="EMBL" id="KAK0744344.1"/>
    </source>
</evidence>
<evidence type="ECO:0000256" key="2">
    <source>
        <dbReference type="ARBA" id="ARBA00004922"/>
    </source>
</evidence>
<organism evidence="9 10">
    <name type="scientific">Apiosordaria backusii</name>
    <dbReference type="NCBI Taxonomy" id="314023"/>
    <lineage>
        <taxon>Eukaryota</taxon>
        <taxon>Fungi</taxon>
        <taxon>Dikarya</taxon>
        <taxon>Ascomycota</taxon>
        <taxon>Pezizomycotina</taxon>
        <taxon>Sordariomycetes</taxon>
        <taxon>Sordariomycetidae</taxon>
        <taxon>Sordariales</taxon>
        <taxon>Lasiosphaeriaceae</taxon>
        <taxon>Apiosordaria</taxon>
    </lineage>
</organism>
<gene>
    <name evidence="9" type="ORF">B0T21DRAFT_407456</name>
</gene>
<dbReference type="GO" id="GO:0016020">
    <property type="term" value="C:membrane"/>
    <property type="evidence" value="ECO:0007669"/>
    <property type="project" value="InterPro"/>
</dbReference>
<evidence type="ECO:0000256" key="7">
    <source>
        <dbReference type="RuleBase" id="RU361193"/>
    </source>
</evidence>
<keyword evidence="4 7" id="KW-0378">Hydrolase</keyword>
<dbReference type="AlphaFoldDB" id="A0AA40K3A1"/>
<keyword evidence="7" id="KW-0326">Glycosidase</keyword>
<feature type="compositionally biased region" description="Basic residues" evidence="8">
    <location>
        <begin position="594"/>
        <end position="604"/>
    </location>
</feature>
<evidence type="ECO:0000256" key="3">
    <source>
        <dbReference type="ARBA" id="ARBA00007658"/>
    </source>
</evidence>
<dbReference type="EC" id="3.2.1.-" evidence="7"/>
<keyword evidence="6" id="KW-0479">Metal-binding</keyword>
<dbReference type="Proteomes" id="UP001172159">
    <property type="component" value="Unassembled WGS sequence"/>
</dbReference>
<accession>A0AA40K3A1</accession>
<dbReference type="GO" id="GO:0036503">
    <property type="term" value="P:ERAD pathway"/>
    <property type="evidence" value="ECO:0007669"/>
    <property type="project" value="UniProtKB-ARBA"/>
</dbReference>
<dbReference type="GO" id="GO:0005509">
    <property type="term" value="F:calcium ion binding"/>
    <property type="evidence" value="ECO:0007669"/>
    <property type="project" value="InterPro"/>
</dbReference>
<dbReference type="InterPro" id="IPR036026">
    <property type="entry name" value="Seven-hairpin_glycosidases"/>
</dbReference>
<dbReference type="PANTHER" id="PTHR11742">
    <property type="entry name" value="MANNOSYL-OLIGOSACCHARIDE ALPHA-1,2-MANNOSIDASE-RELATED"/>
    <property type="match status" value="1"/>
</dbReference>
<name>A0AA40K3A1_9PEZI</name>
<evidence type="ECO:0000256" key="8">
    <source>
        <dbReference type="SAM" id="MobiDB-lite"/>
    </source>
</evidence>
<dbReference type="PRINTS" id="PR00747">
    <property type="entry name" value="GLYHDRLASE47"/>
</dbReference>
<protein>
    <recommendedName>
        <fullName evidence="7">alpha-1,2-Mannosidase</fullName>
        <ecNumber evidence="7">3.2.1.-</ecNumber>
    </recommendedName>
</protein>
<comment type="caution">
    <text evidence="9">The sequence shown here is derived from an EMBL/GenBank/DDBJ whole genome shotgun (WGS) entry which is preliminary data.</text>
</comment>
<dbReference type="InterPro" id="IPR001382">
    <property type="entry name" value="Glyco_hydro_47"/>
</dbReference>
<proteinExistence type="inferred from homology"/>
<feature type="region of interest" description="Disordered" evidence="8">
    <location>
        <begin position="34"/>
        <end position="72"/>
    </location>
</feature>
<dbReference type="InterPro" id="IPR012341">
    <property type="entry name" value="6hp_glycosidase-like_sf"/>
</dbReference>
<comment type="pathway">
    <text evidence="2">Protein modification; protein glycosylation.</text>
</comment>
<dbReference type="GO" id="GO:0004571">
    <property type="term" value="F:mannosyl-oligosaccharide 1,2-alpha-mannosidase activity"/>
    <property type="evidence" value="ECO:0007669"/>
    <property type="project" value="InterPro"/>
</dbReference>
<dbReference type="InterPro" id="IPR050749">
    <property type="entry name" value="Glycosyl_Hydrolase_47"/>
</dbReference>
<feature type="compositionally biased region" description="Low complexity" evidence="8">
    <location>
        <begin position="38"/>
        <end position="58"/>
    </location>
</feature>
<dbReference type="SUPFAM" id="SSF48225">
    <property type="entry name" value="Seven-hairpin glycosidases"/>
    <property type="match status" value="1"/>
</dbReference>
<dbReference type="EMBL" id="JAUKTV010000002">
    <property type="protein sequence ID" value="KAK0744344.1"/>
    <property type="molecule type" value="Genomic_DNA"/>
</dbReference>